<dbReference type="PROSITE" id="PS51257">
    <property type="entry name" value="PROKAR_LIPOPROTEIN"/>
    <property type="match status" value="1"/>
</dbReference>
<keyword evidence="1 5" id="KW-0646">Protease inhibitor</keyword>
<evidence type="ECO:0000256" key="3">
    <source>
        <dbReference type="SAM" id="SignalP"/>
    </source>
</evidence>
<name>A0ABW4GWS6_9ACTN</name>
<evidence type="ECO:0000313" key="5">
    <source>
        <dbReference type="EMBL" id="MFD1545707.1"/>
    </source>
</evidence>
<dbReference type="Proteomes" id="UP001597097">
    <property type="component" value="Unassembled WGS sequence"/>
</dbReference>
<dbReference type="RefSeq" id="WP_308126966.1">
    <property type="nucleotide sequence ID" value="NZ_JAHKRM010000007.1"/>
</dbReference>
<proteinExistence type="predicted"/>
<evidence type="ECO:0000256" key="2">
    <source>
        <dbReference type="ARBA" id="ARBA00022704"/>
    </source>
</evidence>
<keyword evidence="3" id="KW-0732">Signal</keyword>
<feature type="domain" description="Proteinase inhibitor I42 chagasin" evidence="4">
    <location>
        <begin position="49"/>
        <end position="117"/>
    </location>
</feature>
<dbReference type="EMBL" id="JBHUCM010000049">
    <property type="protein sequence ID" value="MFD1545707.1"/>
    <property type="molecule type" value="Genomic_DNA"/>
</dbReference>
<keyword evidence="6" id="KW-1185">Reference proteome</keyword>
<dbReference type="Pfam" id="PF09394">
    <property type="entry name" value="Inhibitor_I42"/>
    <property type="match status" value="1"/>
</dbReference>
<feature type="chain" id="PRO_5045222032" evidence="3">
    <location>
        <begin position="25"/>
        <end position="148"/>
    </location>
</feature>
<organism evidence="5 6">
    <name type="scientific">Nonomuraea guangzhouensis</name>
    <dbReference type="NCBI Taxonomy" id="1291555"/>
    <lineage>
        <taxon>Bacteria</taxon>
        <taxon>Bacillati</taxon>
        <taxon>Actinomycetota</taxon>
        <taxon>Actinomycetes</taxon>
        <taxon>Streptosporangiales</taxon>
        <taxon>Streptosporangiaceae</taxon>
        <taxon>Nonomuraea</taxon>
    </lineage>
</organism>
<dbReference type="Gene3D" id="2.60.40.2020">
    <property type="match status" value="1"/>
</dbReference>
<dbReference type="InterPro" id="IPR036331">
    <property type="entry name" value="Chagasin-like_sf"/>
</dbReference>
<evidence type="ECO:0000256" key="1">
    <source>
        <dbReference type="ARBA" id="ARBA00022690"/>
    </source>
</evidence>
<keyword evidence="2" id="KW-0789">Thiol protease inhibitor</keyword>
<protein>
    <submittedName>
        <fullName evidence="5">Protease inhibitor I42 family protein</fullName>
    </submittedName>
</protein>
<evidence type="ECO:0000259" key="4">
    <source>
        <dbReference type="Pfam" id="PF09394"/>
    </source>
</evidence>
<evidence type="ECO:0000313" key="6">
    <source>
        <dbReference type="Proteomes" id="UP001597097"/>
    </source>
</evidence>
<sequence length="148" mass="15387">MIRRTAATALLALLVMGIGTSCGAGSAVNDYGQIFKGAKGSTVNVEIGTGRRFSLAVVDNPSTGDQWRLLAVPDAKVASFISKEHVSDGGGPGSGGTSYFVFNSKHPGTTEIRLQNCWRCPSATPSPTPVDAQSKEQSGEAIFSVIVK</sequence>
<accession>A0ABW4GWS6</accession>
<dbReference type="GO" id="GO:0030414">
    <property type="term" value="F:peptidase inhibitor activity"/>
    <property type="evidence" value="ECO:0007669"/>
    <property type="project" value="UniProtKB-KW"/>
</dbReference>
<dbReference type="SUPFAM" id="SSF141066">
    <property type="entry name" value="ICP-like"/>
    <property type="match status" value="1"/>
</dbReference>
<feature type="signal peptide" evidence="3">
    <location>
        <begin position="1"/>
        <end position="24"/>
    </location>
</feature>
<comment type="caution">
    <text evidence="5">The sequence shown here is derived from an EMBL/GenBank/DDBJ whole genome shotgun (WGS) entry which is preliminary data.</text>
</comment>
<dbReference type="InterPro" id="IPR018990">
    <property type="entry name" value="Prot_inh_I42_chagasin"/>
</dbReference>
<gene>
    <name evidence="5" type="ORF">ACFSJ0_52305</name>
</gene>
<reference evidence="6" key="1">
    <citation type="journal article" date="2019" name="Int. J. Syst. Evol. Microbiol.">
        <title>The Global Catalogue of Microorganisms (GCM) 10K type strain sequencing project: providing services to taxonomists for standard genome sequencing and annotation.</title>
        <authorList>
            <consortium name="The Broad Institute Genomics Platform"/>
            <consortium name="The Broad Institute Genome Sequencing Center for Infectious Disease"/>
            <person name="Wu L."/>
            <person name="Ma J."/>
        </authorList>
    </citation>
    <scope>NUCLEOTIDE SEQUENCE [LARGE SCALE GENOMIC DNA]</scope>
    <source>
        <strain evidence="6">CGMCC 1.15399</strain>
    </source>
</reference>